<dbReference type="EMBL" id="KV454208">
    <property type="protein sequence ID" value="ODQ61668.1"/>
    <property type="molecule type" value="Genomic_DNA"/>
</dbReference>
<dbReference type="AlphaFoldDB" id="A0A1E3P8G9"/>
<comment type="similarity">
    <text evidence="2">Belongs to the UPF0057 (PMP3) family.</text>
</comment>
<keyword evidence="5 7" id="KW-0472">Membrane</keyword>
<dbReference type="GeneID" id="30202555"/>
<comment type="subcellular location">
    <subcellularLocation>
        <location evidence="1">Membrane</location>
    </subcellularLocation>
</comment>
<keyword evidence="4 7" id="KW-1133">Transmembrane helix</keyword>
<gene>
    <name evidence="8" type="ORF">WICANDRAFT_81908</name>
</gene>
<sequence length="126" mass="14391">MNTQPGDYKYPEQQQQQPQQQQQQQSQQPVVIVQHPEQPEQPRQYSTLSKVLLYISVIIPPIPVIIVATDANDIFINLCLLFLFGVGALFHSIYVVYKYTSGEKSYGAWIKKYGHKNEKRPSGGNV</sequence>
<evidence type="ECO:0000256" key="3">
    <source>
        <dbReference type="ARBA" id="ARBA00022692"/>
    </source>
</evidence>
<feature type="region of interest" description="Disordered" evidence="6">
    <location>
        <begin position="1"/>
        <end position="41"/>
    </location>
</feature>
<name>A0A1E3P8G9_WICAA</name>
<keyword evidence="9" id="KW-1185">Reference proteome</keyword>
<evidence type="ECO:0000256" key="4">
    <source>
        <dbReference type="ARBA" id="ARBA00022989"/>
    </source>
</evidence>
<dbReference type="GO" id="GO:0016020">
    <property type="term" value="C:membrane"/>
    <property type="evidence" value="ECO:0007669"/>
    <property type="project" value="UniProtKB-SubCell"/>
</dbReference>
<dbReference type="InterPro" id="IPR000612">
    <property type="entry name" value="PMP3"/>
</dbReference>
<feature type="transmembrane region" description="Helical" evidence="7">
    <location>
        <begin position="51"/>
        <end position="68"/>
    </location>
</feature>
<feature type="compositionally biased region" description="Low complexity" evidence="6">
    <location>
        <begin position="13"/>
        <end position="29"/>
    </location>
</feature>
<dbReference type="Proteomes" id="UP000094112">
    <property type="component" value="Unassembled WGS sequence"/>
</dbReference>
<evidence type="ECO:0000256" key="6">
    <source>
        <dbReference type="SAM" id="MobiDB-lite"/>
    </source>
</evidence>
<evidence type="ECO:0000313" key="9">
    <source>
        <dbReference type="Proteomes" id="UP000094112"/>
    </source>
</evidence>
<accession>A0A1E3P8G9</accession>
<evidence type="ECO:0000256" key="7">
    <source>
        <dbReference type="SAM" id="Phobius"/>
    </source>
</evidence>
<reference evidence="8 9" key="1">
    <citation type="journal article" date="2016" name="Proc. Natl. Acad. Sci. U.S.A.">
        <title>Comparative genomics of biotechnologically important yeasts.</title>
        <authorList>
            <person name="Riley R."/>
            <person name="Haridas S."/>
            <person name="Wolfe K.H."/>
            <person name="Lopes M.R."/>
            <person name="Hittinger C.T."/>
            <person name="Goeker M."/>
            <person name="Salamov A.A."/>
            <person name="Wisecaver J.H."/>
            <person name="Long T.M."/>
            <person name="Calvey C.H."/>
            <person name="Aerts A.L."/>
            <person name="Barry K.W."/>
            <person name="Choi C."/>
            <person name="Clum A."/>
            <person name="Coughlan A.Y."/>
            <person name="Deshpande S."/>
            <person name="Douglass A.P."/>
            <person name="Hanson S.J."/>
            <person name="Klenk H.-P."/>
            <person name="LaButti K.M."/>
            <person name="Lapidus A."/>
            <person name="Lindquist E.A."/>
            <person name="Lipzen A.M."/>
            <person name="Meier-Kolthoff J.P."/>
            <person name="Ohm R.A."/>
            <person name="Otillar R.P."/>
            <person name="Pangilinan J.L."/>
            <person name="Peng Y."/>
            <person name="Rokas A."/>
            <person name="Rosa C.A."/>
            <person name="Scheuner C."/>
            <person name="Sibirny A.A."/>
            <person name="Slot J.C."/>
            <person name="Stielow J.B."/>
            <person name="Sun H."/>
            <person name="Kurtzman C.P."/>
            <person name="Blackwell M."/>
            <person name="Grigoriev I.V."/>
            <person name="Jeffries T.W."/>
        </authorList>
    </citation>
    <scope>NUCLEOTIDE SEQUENCE [LARGE SCALE GENOMIC DNA]</scope>
    <source>
        <strain evidence="9">ATCC 58044 / CBS 1984 / NCYC 433 / NRRL Y-366-8</strain>
    </source>
</reference>
<dbReference type="RefSeq" id="XP_019040875.1">
    <property type="nucleotide sequence ID" value="XM_019185309.1"/>
</dbReference>
<keyword evidence="3 7" id="KW-0812">Transmembrane</keyword>
<evidence type="ECO:0000256" key="2">
    <source>
        <dbReference type="ARBA" id="ARBA00009530"/>
    </source>
</evidence>
<feature type="transmembrane region" description="Helical" evidence="7">
    <location>
        <begin position="74"/>
        <end position="97"/>
    </location>
</feature>
<organism evidence="8 9">
    <name type="scientific">Wickerhamomyces anomalus (strain ATCC 58044 / CBS 1984 / NCYC 433 / NRRL Y-366-8)</name>
    <name type="common">Yeast</name>
    <name type="synonym">Hansenula anomala</name>
    <dbReference type="NCBI Taxonomy" id="683960"/>
    <lineage>
        <taxon>Eukaryota</taxon>
        <taxon>Fungi</taxon>
        <taxon>Dikarya</taxon>
        <taxon>Ascomycota</taxon>
        <taxon>Saccharomycotina</taxon>
        <taxon>Saccharomycetes</taxon>
        <taxon>Phaffomycetales</taxon>
        <taxon>Wickerhamomycetaceae</taxon>
        <taxon>Wickerhamomyces</taxon>
    </lineage>
</organism>
<evidence type="ECO:0000313" key="8">
    <source>
        <dbReference type="EMBL" id="ODQ61668.1"/>
    </source>
</evidence>
<evidence type="ECO:0000256" key="1">
    <source>
        <dbReference type="ARBA" id="ARBA00004370"/>
    </source>
</evidence>
<evidence type="ECO:0000256" key="5">
    <source>
        <dbReference type="ARBA" id="ARBA00023136"/>
    </source>
</evidence>
<proteinExistence type="inferred from homology"/>
<dbReference type="Pfam" id="PF01679">
    <property type="entry name" value="Pmp3"/>
    <property type="match status" value="1"/>
</dbReference>
<protein>
    <submittedName>
        <fullName evidence="8">Uncharacterized protein</fullName>
    </submittedName>
</protein>